<protein>
    <submittedName>
        <fullName evidence="1">Uncharacterized protein</fullName>
    </submittedName>
</protein>
<reference evidence="2" key="1">
    <citation type="submission" date="2024-04" db="EMBL/GenBank/DDBJ databases">
        <authorList>
            <person name="Shaw F."/>
            <person name="Minotto A."/>
        </authorList>
    </citation>
    <scope>NUCLEOTIDE SEQUENCE [LARGE SCALE GENOMIC DNA]</scope>
</reference>
<dbReference type="EMBL" id="OZ037949">
    <property type="protein sequence ID" value="CAL1711873.1"/>
    <property type="molecule type" value="Genomic_DNA"/>
</dbReference>
<dbReference type="Proteomes" id="UP001497453">
    <property type="component" value="Chromosome 6"/>
</dbReference>
<name>A0ABP1DVM9_9APHY</name>
<evidence type="ECO:0000313" key="1">
    <source>
        <dbReference type="EMBL" id="CAL1711873.1"/>
    </source>
</evidence>
<proteinExistence type="predicted"/>
<organism evidence="1 2">
    <name type="scientific">Somion occarium</name>
    <dbReference type="NCBI Taxonomy" id="3059160"/>
    <lineage>
        <taxon>Eukaryota</taxon>
        <taxon>Fungi</taxon>
        <taxon>Dikarya</taxon>
        <taxon>Basidiomycota</taxon>
        <taxon>Agaricomycotina</taxon>
        <taxon>Agaricomycetes</taxon>
        <taxon>Polyporales</taxon>
        <taxon>Cerrenaceae</taxon>
        <taxon>Somion</taxon>
    </lineage>
</organism>
<keyword evidence="2" id="KW-1185">Reference proteome</keyword>
<evidence type="ECO:0000313" key="2">
    <source>
        <dbReference type="Proteomes" id="UP001497453"/>
    </source>
</evidence>
<accession>A0ABP1DVM9</accession>
<sequence length="322" mass="35598">MSLLFDISGFVFGALKVLEEVFSETYFWLRCGVEEGLILHDEAKEAEEQLRSTRALLNSLRAEVVCAGEWWRQYFAAFRGLSRKISALEHKVRALRAHIVATSEEGRAKLEENGESYNPCMIPLASDVKNPAASSTWSWRSLTHAGLSNDSVAGARLERVVIVELDPPANHLTPFALHHDLRITRGHRDSTSSVATSVTAVDLEAHCEPPITKHHRSDNACYVSPCKYQGAAEPSSILKTYSMGPFVEEPDIASNINVAVNDRHTLSTMSKREVVLEELTLSSLQLKDQLVSRNSMVEMDISDGIDDIDLVRPLSNAPSLSG</sequence>
<gene>
    <name evidence="1" type="ORF">GFSPODELE1_LOCUS8540</name>
</gene>